<dbReference type="STRING" id="196109.A0A136JJL7"/>
<evidence type="ECO:0000313" key="3">
    <source>
        <dbReference type="EMBL" id="KXJ97345.1"/>
    </source>
</evidence>
<keyword evidence="2" id="KW-0472">Membrane</keyword>
<dbReference type="FunFam" id="3.40.50.150:FF:000288">
    <property type="entry name" value="Spermine/spermidine synthase, putative"/>
    <property type="match status" value="1"/>
</dbReference>
<keyword evidence="2" id="KW-0812">Transmembrane</keyword>
<dbReference type="InterPro" id="IPR029063">
    <property type="entry name" value="SAM-dependent_MTases_sf"/>
</dbReference>
<protein>
    <submittedName>
        <fullName evidence="3">Spermine/spermidine synthase family protein</fullName>
    </submittedName>
</protein>
<accession>A0A136JJL7</accession>
<dbReference type="Proteomes" id="UP000070501">
    <property type="component" value="Unassembled WGS sequence"/>
</dbReference>
<dbReference type="EMBL" id="KQ964245">
    <property type="protein sequence ID" value="KXJ97345.1"/>
    <property type="molecule type" value="Genomic_DNA"/>
</dbReference>
<dbReference type="CDD" id="cd02440">
    <property type="entry name" value="AdoMet_MTases"/>
    <property type="match status" value="1"/>
</dbReference>
<dbReference type="AlphaFoldDB" id="A0A136JJL7"/>
<dbReference type="GO" id="GO:0006596">
    <property type="term" value="P:polyamine biosynthetic process"/>
    <property type="evidence" value="ECO:0007669"/>
    <property type="project" value="UniProtKB-KW"/>
</dbReference>
<sequence length="581" mass="63900">MAPKQRSVKGKVPATTVASKNQAEQELRDLMRKGQKDNIRAKIIDQVGVYLRAAIVISLLAISANVSRATLSPVYGQIPASIYHDYVVWGCLFLGWSANLAFRRFLPVKTMTLIPVVAWYIPALQTSLFPLSDVLSVKYGPIVTEALTLGPLLALGAACSADILEAADMSALPQAVADAMPGMGGFAVYRLNEAIMGQQLASQMGRSLMQTRMGMQFVLAGAYSLMSRSRLLLLAIPAVLHAGLFNPHIPTPHANDILNSTLTAQGWSLLDRWESVTGYVSVIESHTDGYRLLRCDHSLLGGEWKTLPKTIVGEPVYSVFTQLEAVRLVKNPKKVPDHQAKALNIGLGIGTTPSALIAHGIDTTIVEIDPIVYDFAVKYFDLPSEHTAVIEDAISWGNRNAAKLAGHFDYIIHDVFTGGAEPIELFTQEFLETLWALLSPNGVIAINFAGDFTLPSLSIVAKTVKTVFPSCRIFREMEAPSKETVEEEGRDFDNVIIFCTKRADPISFREPVEADYLQSYSRKNFLMPKHEVSDSAFMTGDDIGILRRNETSVLAKSHDTSAVGHWKIMRKVLPDTIWESW</sequence>
<gene>
    <name evidence="3" type="ORF">Micbo1qcDRAFT_191844</name>
</gene>
<reference evidence="4" key="1">
    <citation type="submission" date="2016-02" db="EMBL/GenBank/DDBJ databases">
        <title>Draft genome sequence of Microdochium bolleyi, a fungal endophyte of beachgrass.</title>
        <authorList>
            <consortium name="DOE Joint Genome Institute"/>
            <person name="David A.S."/>
            <person name="May G."/>
            <person name="Haridas S."/>
            <person name="Lim J."/>
            <person name="Wang M."/>
            <person name="Labutti K."/>
            <person name="Lipzen A."/>
            <person name="Barry K."/>
            <person name="Grigoriev I.V."/>
        </authorList>
    </citation>
    <scope>NUCLEOTIDE SEQUENCE [LARGE SCALE GENOMIC DNA]</scope>
    <source>
        <strain evidence="4">J235TASD1</strain>
    </source>
</reference>
<evidence type="ECO:0000313" key="4">
    <source>
        <dbReference type="Proteomes" id="UP000070501"/>
    </source>
</evidence>
<evidence type="ECO:0000256" key="2">
    <source>
        <dbReference type="SAM" id="Phobius"/>
    </source>
</evidence>
<dbReference type="OrthoDB" id="2016285at2759"/>
<dbReference type="SUPFAM" id="SSF53335">
    <property type="entry name" value="S-adenosyl-L-methionine-dependent methyltransferases"/>
    <property type="match status" value="1"/>
</dbReference>
<organism evidence="3 4">
    <name type="scientific">Microdochium bolleyi</name>
    <dbReference type="NCBI Taxonomy" id="196109"/>
    <lineage>
        <taxon>Eukaryota</taxon>
        <taxon>Fungi</taxon>
        <taxon>Dikarya</taxon>
        <taxon>Ascomycota</taxon>
        <taxon>Pezizomycotina</taxon>
        <taxon>Sordariomycetes</taxon>
        <taxon>Xylariomycetidae</taxon>
        <taxon>Xylariales</taxon>
        <taxon>Microdochiaceae</taxon>
        <taxon>Microdochium</taxon>
    </lineage>
</organism>
<evidence type="ECO:0000256" key="1">
    <source>
        <dbReference type="ARBA" id="ARBA00023115"/>
    </source>
</evidence>
<keyword evidence="1" id="KW-0620">Polyamine biosynthesis</keyword>
<dbReference type="PANTHER" id="PTHR43317">
    <property type="entry name" value="THERMOSPERMINE SYNTHASE ACAULIS5"/>
    <property type="match status" value="1"/>
</dbReference>
<feature type="transmembrane region" description="Helical" evidence="2">
    <location>
        <begin position="49"/>
        <end position="66"/>
    </location>
</feature>
<feature type="transmembrane region" description="Helical" evidence="2">
    <location>
        <begin position="86"/>
        <end position="102"/>
    </location>
</feature>
<keyword evidence="4" id="KW-1185">Reference proteome</keyword>
<dbReference type="PANTHER" id="PTHR43317:SF1">
    <property type="entry name" value="THERMOSPERMINE SYNTHASE ACAULIS5"/>
    <property type="match status" value="1"/>
</dbReference>
<dbReference type="NCBIfam" id="NF037959">
    <property type="entry name" value="MFS_SpdSyn"/>
    <property type="match status" value="1"/>
</dbReference>
<dbReference type="InParanoid" id="A0A136JJL7"/>
<dbReference type="Gene3D" id="3.40.50.150">
    <property type="entry name" value="Vaccinia Virus protein VP39"/>
    <property type="match status" value="1"/>
</dbReference>
<dbReference type="Pfam" id="PF01564">
    <property type="entry name" value="Spermine_synth"/>
    <property type="match status" value="1"/>
</dbReference>
<keyword evidence="2" id="KW-1133">Transmembrane helix</keyword>
<proteinExistence type="predicted"/>
<name>A0A136JJL7_9PEZI</name>